<reference evidence="9 10" key="1">
    <citation type="submission" date="2019-12" db="EMBL/GenBank/DDBJ databases">
        <title>Novel species isolated from a subtropical stream in China.</title>
        <authorList>
            <person name="Lu H."/>
        </authorList>
    </citation>
    <scope>NUCLEOTIDE SEQUENCE [LARGE SCALE GENOMIC DNA]</scope>
    <source>
        <strain evidence="9 10">DS3</strain>
    </source>
</reference>
<keyword evidence="10" id="KW-1185">Reference proteome</keyword>
<name>A0A6N9HL53_9BURK</name>
<keyword evidence="5 8" id="KW-0812">Transmembrane</keyword>
<keyword evidence="7 8" id="KW-0472">Membrane</keyword>
<dbReference type="InterPro" id="IPR011541">
    <property type="entry name" value="Ni/Co_transpt_high_affinity"/>
</dbReference>
<comment type="similarity">
    <text evidence="2 8">Belongs to the NiCoT transporter (TC 2.A.52) family.</text>
</comment>
<dbReference type="Pfam" id="PF03824">
    <property type="entry name" value="NicO"/>
    <property type="match status" value="1"/>
</dbReference>
<dbReference type="Proteomes" id="UP000448575">
    <property type="component" value="Unassembled WGS sequence"/>
</dbReference>
<accession>A0A6N9HL53</accession>
<evidence type="ECO:0000256" key="4">
    <source>
        <dbReference type="ARBA" id="ARBA00022596"/>
    </source>
</evidence>
<dbReference type="EMBL" id="WWCJ01000013">
    <property type="protein sequence ID" value="MYN04069.1"/>
    <property type="molecule type" value="Genomic_DNA"/>
</dbReference>
<feature type="transmembrane region" description="Helical" evidence="8">
    <location>
        <begin position="127"/>
        <end position="148"/>
    </location>
</feature>
<evidence type="ECO:0000256" key="6">
    <source>
        <dbReference type="ARBA" id="ARBA00022989"/>
    </source>
</evidence>
<proteinExistence type="inferred from homology"/>
<evidence type="ECO:0000256" key="3">
    <source>
        <dbReference type="ARBA" id="ARBA00022448"/>
    </source>
</evidence>
<evidence type="ECO:0000313" key="9">
    <source>
        <dbReference type="EMBL" id="MYN04069.1"/>
    </source>
</evidence>
<keyword evidence="4" id="KW-0533">Nickel</keyword>
<dbReference type="PANTHER" id="PTHR31611:SF0">
    <property type="entry name" value="HIGH-AFFINITY NICKEL TRANSPORT PROTEIN NIC1"/>
    <property type="match status" value="1"/>
</dbReference>
<keyword evidence="6 8" id="KW-1133">Transmembrane helix</keyword>
<comment type="subcellular location">
    <subcellularLocation>
        <location evidence="8">Cell membrane</location>
        <topology evidence="8">Multi-pass membrane protein</topology>
    </subcellularLocation>
    <subcellularLocation>
        <location evidence="1">Endomembrane system</location>
        <topology evidence="1">Multi-pass membrane protein</topology>
    </subcellularLocation>
</comment>
<evidence type="ECO:0000256" key="7">
    <source>
        <dbReference type="ARBA" id="ARBA00023136"/>
    </source>
</evidence>
<evidence type="ECO:0000256" key="8">
    <source>
        <dbReference type="RuleBase" id="RU362101"/>
    </source>
</evidence>
<sequence>MPDTNPDNLMALCLLVYLLGMKHGFDADHLAAIDGLSRSQAPSNWRLARWCGVWFSLGHGAVVVAIALAASMLAARWRVPPWLELCGAWISVGFLLALGLVNLRAALSAAARQVVYPVGIKGRLLGRFLYAAHPARVALVGALFAISFDTISQATLFAMSANRHGGWQCALLFGVLFMLGMVVTDAINGFWFARLARRADQAALQASRIMSVAVAMVSLLVAGFGLLKILLPDLRAWSEGKGLFFGTVVVVVVYGAFLLAIAGARVRPPAPADSPM</sequence>
<dbReference type="AlphaFoldDB" id="A0A6N9HL53"/>
<gene>
    <name evidence="9" type="ORF">GTP41_18415</name>
</gene>
<feature type="transmembrane region" description="Helical" evidence="8">
    <location>
        <begin position="51"/>
        <end position="74"/>
    </location>
</feature>
<feature type="transmembrane region" description="Helical" evidence="8">
    <location>
        <begin position="169"/>
        <end position="192"/>
    </location>
</feature>
<protein>
    <recommendedName>
        <fullName evidence="8">Nickel/cobalt efflux system</fullName>
    </recommendedName>
</protein>
<evidence type="ECO:0000256" key="5">
    <source>
        <dbReference type="ARBA" id="ARBA00022692"/>
    </source>
</evidence>
<keyword evidence="3 8" id="KW-0813">Transport</keyword>
<dbReference type="InterPro" id="IPR004688">
    <property type="entry name" value="Ni/Co_transpt"/>
</dbReference>
<dbReference type="RefSeq" id="WP_161027033.1">
    <property type="nucleotide sequence ID" value="NZ_WWCJ01000013.1"/>
</dbReference>
<dbReference type="GO" id="GO:0012505">
    <property type="term" value="C:endomembrane system"/>
    <property type="evidence" value="ECO:0007669"/>
    <property type="project" value="UniProtKB-SubCell"/>
</dbReference>
<comment type="caution">
    <text evidence="9">The sequence shown here is derived from an EMBL/GenBank/DDBJ whole genome shotgun (WGS) entry which is preliminary data.</text>
</comment>
<dbReference type="GO" id="GO:0015099">
    <property type="term" value="F:nickel cation transmembrane transporter activity"/>
    <property type="evidence" value="ECO:0007669"/>
    <property type="project" value="UniProtKB-UniRule"/>
</dbReference>
<feature type="transmembrane region" description="Helical" evidence="8">
    <location>
        <begin position="212"/>
        <end position="231"/>
    </location>
</feature>
<organism evidence="9 10">
    <name type="scientific">Pseudoduganella guangdongensis</name>
    <dbReference type="NCBI Taxonomy" id="2692179"/>
    <lineage>
        <taxon>Bacteria</taxon>
        <taxon>Pseudomonadati</taxon>
        <taxon>Pseudomonadota</taxon>
        <taxon>Betaproteobacteria</taxon>
        <taxon>Burkholderiales</taxon>
        <taxon>Oxalobacteraceae</taxon>
        <taxon>Telluria group</taxon>
        <taxon>Pseudoduganella</taxon>
    </lineage>
</organism>
<feature type="transmembrane region" description="Helical" evidence="8">
    <location>
        <begin position="243"/>
        <end position="266"/>
    </location>
</feature>
<evidence type="ECO:0000313" key="10">
    <source>
        <dbReference type="Proteomes" id="UP000448575"/>
    </source>
</evidence>
<feature type="transmembrane region" description="Helical" evidence="8">
    <location>
        <begin position="86"/>
        <end position="107"/>
    </location>
</feature>
<evidence type="ECO:0000256" key="2">
    <source>
        <dbReference type="ARBA" id="ARBA00010892"/>
    </source>
</evidence>
<dbReference type="PANTHER" id="PTHR31611">
    <property type="entry name" value="HIGH-AFFINITY NICKEL TRANSPORT PROTEIN NIC1"/>
    <property type="match status" value="1"/>
</dbReference>
<dbReference type="GO" id="GO:0005886">
    <property type="term" value="C:plasma membrane"/>
    <property type="evidence" value="ECO:0007669"/>
    <property type="project" value="UniProtKB-SubCell"/>
</dbReference>
<evidence type="ECO:0000256" key="1">
    <source>
        <dbReference type="ARBA" id="ARBA00004127"/>
    </source>
</evidence>